<evidence type="ECO:0000313" key="1">
    <source>
        <dbReference type="EMBL" id="CAA9998244.1"/>
    </source>
</evidence>
<dbReference type="Proteomes" id="UP000479000">
    <property type="component" value="Unassembled WGS sequence"/>
</dbReference>
<proteinExistence type="predicted"/>
<gene>
    <name evidence="1" type="ORF">NTEN_LOCUS4527</name>
</gene>
<dbReference type="AlphaFoldDB" id="A0A6H5G7R3"/>
<name>A0A6H5G7R3_9HEMI</name>
<organism evidence="1 2">
    <name type="scientific">Nesidiocoris tenuis</name>
    <dbReference type="NCBI Taxonomy" id="355587"/>
    <lineage>
        <taxon>Eukaryota</taxon>
        <taxon>Metazoa</taxon>
        <taxon>Ecdysozoa</taxon>
        <taxon>Arthropoda</taxon>
        <taxon>Hexapoda</taxon>
        <taxon>Insecta</taxon>
        <taxon>Pterygota</taxon>
        <taxon>Neoptera</taxon>
        <taxon>Paraneoptera</taxon>
        <taxon>Hemiptera</taxon>
        <taxon>Heteroptera</taxon>
        <taxon>Panheteroptera</taxon>
        <taxon>Cimicomorpha</taxon>
        <taxon>Miridae</taxon>
        <taxon>Dicyphina</taxon>
        <taxon>Nesidiocoris</taxon>
    </lineage>
</organism>
<accession>A0A6H5G7R3</accession>
<evidence type="ECO:0000313" key="2">
    <source>
        <dbReference type="Proteomes" id="UP000479000"/>
    </source>
</evidence>
<sequence>MPSRGLPEKRNASRFAEHVFAKGRKFEEVVCKRTSVIREEIAGDGGENGFHSAESKRAWKRWYLRVEHRAKGGNRIKLEPFLYERPVDPILRVPGSPYARGIA</sequence>
<reference evidence="1 2" key="1">
    <citation type="submission" date="2020-02" db="EMBL/GenBank/DDBJ databases">
        <authorList>
            <person name="Ferguson B K."/>
        </authorList>
    </citation>
    <scope>NUCLEOTIDE SEQUENCE [LARGE SCALE GENOMIC DNA]</scope>
</reference>
<keyword evidence="2" id="KW-1185">Reference proteome</keyword>
<protein>
    <submittedName>
        <fullName evidence="1">Uncharacterized protein</fullName>
    </submittedName>
</protein>
<dbReference type="EMBL" id="CADCXU010006707">
    <property type="protein sequence ID" value="CAA9998244.1"/>
    <property type="molecule type" value="Genomic_DNA"/>
</dbReference>